<keyword evidence="4" id="KW-0165">Cleavage on pair of basic residues</keyword>
<feature type="chain" id="PRO_5041856463" evidence="7">
    <location>
        <begin position="21"/>
        <end position="104"/>
    </location>
</feature>
<comment type="similarity">
    <text evidence="2">Belongs to the FARP (FMRFamide related peptide) family.</text>
</comment>
<evidence type="ECO:0000256" key="2">
    <source>
        <dbReference type="ARBA" id="ARBA00006356"/>
    </source>
</evidence>
<dbReference type="Proteomes" id="UP000887575">
    <property type="component" value="Unassembled WGS sequence"/>
</dbReference>
<protein>
    <submittedName>
        <fullName evidence="9 10">Uncharacterized protein</fullName>
    </submittedName>
</protein>
<comment type="subcellular location">
    <subcellularLocation>
        <location evidence="1">Secreted</location>
    </subcellularLocation>
</comment>
<evidence type="ECO:0000256" key="7">
    <source>
        <dbReference type="SAM" id="SignalP"/>
    </source>
</evidence>
<evidence type="ECO:0000313" key="9">
    <source>
        <dbReference type="WBParaSite" id="MBELARI_LOCUS8408"/>
    </source>
</evidence>
<evidence type="ECO:0000313" key="10">
    <source>
        <dbReference type="WBParaSite" id="MBELARI_LOCUS8600"/>
    </source>
</evidence>
<evidence type="ECO:0000256" key="3">
    <source>
        <dbReference type="ARBA" id="ARBA00022525"/>
    </source>
</evidence>
<evidence type="ECO:0000256" key="6">
    <source>
        <dbReference type="ARBA" id="ARBA00023320"/>
    </source>
</evidence>
<dbReference type="WBParaSite" id="MBELARI_LOCUS8408">
    <property type="protein sequence ID" value="MBELARI_LOCUS8408"/>
    <property type="gene ID" value="MBELARI_LOCUS8408"/>
</dbReference>
<evidence type="ECO:0000256" key="4">
    <source>
        <dbReference type="ARBA" id="ARBA00022685"/>
    </source>
</evidence>
<keyword evidence="8" id="KW-1185">Reference proteome</keyword>
<evidence type="ECO:0000313" key="8">
    <source>
        <dbReference type="Proteomes" id="UP000887575"/>
    </source>
</evidence>
<sequence>MNWSGVFLFLFSVLFTIARSQQTLGELCEKTAETRELCNYLLRPIDEITENNQHGQPEKRKASFIRFGKRSAPQNLESMSEFDEGYPSSFIAKRKASFIRFGRK</sequence>
<keyword evidence="5" id="KW-0027">Amidation</keyword>
<evidence type="ECO:0000256" key="1">
    <source>
        <dbReference type="ARBA" id="ARBA00004613"/>
    </source>
</evidence>
<keyword evidence="7" id="KW-0732">Signal</keyword>
<dbReference type="Pfam" id="PF01581">
    <property type="entry name" value="FARP"/>
    <property type="match status" value="2"/>
</dbReference>
<keyword evidence="3" id="KW-0964">Secreted</keyword>
<evidence type="ECO:0000256" key="5">
    <source>
        <dbReference type="ARBA" id="ARBA00022815"/>
    </source>
</evidence>
<dbReference type="AlphaFoldDB" id="A0AAF3JBI7"/>
<dbReference type="InterPro" id="IPR002544">
    <property type="entry name" value="FMRFamid-related_peptide-like"/>
</dbReference>
<feature type="signal peptide" evidence="7">
    <location>
        <begin position="1"/>
        <end position="20"/>
    </location>
</feature>
<accession>A0AAF3JBI7</accession>
<dbReference type="GO" id="GO:0007218">
    <property type="term" value="P:neuropeptide signaling pathway"/>
    <property type="evidence" value="ECO:0007669"/>
    <property type="project" value="UniProtKB-KW"/>
</dbReference>
<reference evidence="9 10" key="1">
    <citation type="submission" date="2024-02" db="UniProtKB">
        <authorList>
            <consortium name="WormBaseParasite"/>
        </authorList>
    </citation>
    <scope>IDENTIFICATION</scope>
</reference>
<organism evidence="8 9">
    <name type="scientific">Mesorhabditis belari</name>
    <dbReference type="NCBI Taxonomy" id="2138241"/>
    <lineage>
        <taxon>Eukaryota</taxon>
        <taxon>Metazoa</taxon>
        <taxon>Ecdysozoa</taxon>
        <taxon>Nematoda</taxon>
        <taxon>Chromadorea</taxon>
        <taxon>Rhabditida</taxon>
        <taxon>Rhabditina</taxon>
        <taxon>Rhabditomorpha</taxon>
        <taxon>Rhabditoidea</taxon>
        <taxon>Rhabditidae</taxon>
        <taxon>Mesorhabditinae</taxon>
        <taxon>Mesorhabditis</taxon>
    </lineage>
</organism>
<dbReference type="GO" id="GO:0005576">
    <property type="term" value="C:extracellular region"/>
    <property type="evidence" value="ECO:0007669"/>
    <property type="project" value="UniProtKB-SubCell"/>
</dbReference>
<proteinExistence type="inferred from homology"/>
<name>A0AAF3JBI7_9BILA</name>
<dbReference type="WBParaSite" id="MBELARI_LOCUS8600">
    <property type="protein sequence ID" value="MBELARI_LOCUS8600"/>
    <property type="gene ID" value="MBELARI_LOCUS8600"/>
</dbReference>
<keyword evidence="6" id="KW-0527">Neuropeptide</keyword>